<comment type="caution">
    <text evidence="2">The sequence shown here is derived from an EMBL/GenBank/DDBJ whole genome shotgun (WGS) entry which is preliminary data.</text>
</comment>
<dbReference type="EMBL" id="RRZA01000027">
    <property type="protein sequence ID" value="MBE0457851.1"/>
    <property type="molecule type" value="Genomic_DNA"/>
</dbReference>
<sequence>MKSLTKSATKTLLVSAAIATLFSASVMANEMENNKVSPVTSISQTQDVVAVDYSFSQDFNASFENQLNKIDAAITAQIDESIKMVNQQISAQLAKLFN</sequence>
<keyword evidence="1" id="KW-0732">Signal</keyword>
<accession>A0ABR9FM08</accession>
<feature type="signal peptide" evidence="1">
    <location>
        <begin position="1"/>
        <end position="28"/>
    </location>
</feature>
<feature type="chain" id="PRO_5045321883" evidence="1">
    <location>
        <begin position="29"/>
        <end position="98"/>
    </location>
</feature>
<protein>
    <submittedName>
        <fullName evidence="2">Uncharacterized protein</fullName>
    </submittedName>
</protein>
<evidence type="ECO:0000256" key="1">
    <source>
        <dbReference type="SAM" id="SignalP"/>
    </source>
</evidence>
<name>A0ABR9FM08_9GAMM</name>
<reference evidence="2 3" key="1">
    <citation type="submission" date="2020-07" db="EMBL/GenBank/DDBJ databases">
        <title>Halophilic bacteria isolated from french cheeses.</title>
        <authorList>
            <person name="Kothe C.I."/>
            <person name="Farah-Kraiem B."/>
            <person name="Renault P."/>
            <person name="Dridi B."/>
        </authorList>
    </citation>
    <scope>NUCLEOTIDE SEQUENCE [LARGE SCALE GENOMIC DNA]</scope>
    <source>
        <strain evidence="2 3">FME14</strain>
    </source>
</reference>
<organism evidence="2 3">
    <name type="scientific">Pseudoalteromonas prydzensis</name>
    <dbReference type="NCBI Taxonomy" id="182141"/>
    <lineage>
        <taxon>Bacteria</taxon>
        <taxon>Pseudomonadati</taxon>
        <taxon>Pseudomonadota</taxon>
        <taxon>Gammaproteobacteria</taxon>
        <taxon>Alteromonadales</taxon>
        <taxon>Pseudoalteromonadaceae</taxon>
        <taxon>Pseudoalteromonas</taxon>
    </lineage>
</organism>
<dbReference type="Proteomes" id="UP000707245">
    <property type="component" value="Unassembled WGS sequence"/>
</dbReference>
<dbReference type="RefSeq" id="WP_192541696.1">
    <property type="nucleotide sequence ID" value="NZ_CAXYBX010000001.1"/>
</dbReference>
<evidence type="ECO:0000313" key="3">
    <source>
        <dbReference type="Proteomes" id="UP000707245"/>
    </source>
</evidence>
<gene>
    <name evidence="2" type="ORF">EI167_10410</name>
</gene>
<keyword evidence="3" id="KW-1185">Reference proteome</keyword>
<evidence type="ECO:0000313" key="2">
    <source>
        <dbReference type="EMBL" id="MBE0457851.1"/>
    </source>
</evidence>
<proteinExistence type="predicted"/>